<name>A0ABP0VE77_9BRYO</name>
<keyword evidence="2" id="KW-1185">Reference proteome</keyword>
<dbReference type="Proteomes" id="UP001497444">
    <property type="component" value="Unassembled WGS sequence"/>
</dbReference>
<dbReference type="EMBL" id="CAXAQS010000349">
    <property type="protein sequence ID" value="CAK9251265.1"/>
    <property type="molecule type" value="Genomic_DNA"/>
</dbReference>
<gene>
    <name evidence="1" type="ORF">CSSPJE1EN1_LOCUS26643</name>
</gene>
<proteinExistence type="predicted"/>
<accession>A0ABP0VE77</accession>
<sequence length="352" mass="35497">MATDVSGNISISPTTSNQLLALEYVTTSSGTPGVLYQTGGAASTTGQFIVSANSNSNATYGLTTNSSLLSQSGTTLTAAADTNIYGINTVNIYGRNSSSGSGNVYVYGNNSGGGRAYIYGGNGSSDSKVIIIGNNSGSGTGELQFSGIANGMVAGSITMFGGNYTATTDYTQNTVSIYGSYFSPTGTTNLVAGQVIIQGGGYPGNAAINIINLGTSTAYPQTVTVYGLLNVTSLQTTGTLVSGYAVYANASGQLVASSTTSTQLSYLNTVTSNVQTQINNLAGGTTPITGQTPYAVLIANGSGNLTSSSILQDTTTAFKIYNTAGTPVAVSTLTPGTGRRQARPGCMPGHLH</sequence>
<organism evidence="1 2">
    <name type="scientific">Sphagnum jensenii</name>
    <dbReference type="NCBI Taxonomy" id="128206"/>
    <lineage>
        <taxon>Eukaryota</taxon>
        <taxon>Viridiplantae</taxon>
        <taxon>Streptophyta</taxon>
        <taxon>Embryophyta</taxon>
        <taxon>Bryophyta</taxon>
        <taxon>Sphagnophytina</taxon>
        <taxon>Sphagnopsida</taxon>
        <taxon>Sphagnales</taxon>
        <taxon>Sphagnaceae</taxon>
        <taxon>Sphagnum</taxon>
    </lineage>
</organism>
<evidence type="ECO:0000313" key="2">
    <source>
        <dbReference type="Proteomes" id="UP001497444"/>
    </source>
</evidence>
<protein>
    <submittedName>
        <fullName evidence="1">Uncharacterized protein</fullName>
    </submittedName>
</protein>
<comment type="caution">
    <text evidence="1">The sequence shown here is derived from an EMBL/GenBank/DDBJ whole genome shotgun (WGS) entry which is preliminary data.</text>
</comment>
<evidence type="ECO:0000313" key="1">
    <source>
        <dbReference type="EMBL" id="CAK9251265.1"/>
    </source>
</evidence>
<reference evidence="1" key="1">
    <citation type="submission" date="2024-02" db="EMBL/GenBank/DDBJ databases">
        <authorList>
            <consortium name="ELIXIR-Norway"/>
            <consortium name="Elixir Norway"/>
        </authorList>
    </citation>
    <scope>NUCLEOTIDE SEQUENCE</scope>
</reference>